<feature type="domain" description="Xylanolytic transcriptional activator regulatory" evidence="2">
    <location>
        <begin position="253"/>
        <end position="311"/>
    </location>
</feature>
<dbReference type="EMBL" id="JBBXMP010000110">
    <property type="protein sequence ID" value="KAL0062251.1"/>
    <property type="molecule type" value="Genomic_DNA"/>
</dbReference>
<dbReference type="Proteomes" id="UP001437256">
    <property type="component" value="Unassembled WGS sequence"/>
</dbReference>
<accession>A0ABR2ZMJ3</accession>
<name>A0ABR2ZMJ3_9AGAR</name>
<sequence>MGRDVCMCLPSRRRDAVLPKGKLSVVNILHGPSTYISNSLRTSRGTKTVQSVAKSILSTSRPYVVPDNPEDTLRILKDLTRRVVDLEEQLEAFKKWEHDRQVFATTTPDLSVTNESFRIGTPMITHYTPAYTPTYMESENEGQVSGDETSTVNLVKAVVNQLAISTPAPAHPQTGELAQYLKEPDSTSDGNLTPCGNSMGRQSAKGLSVPARAKRKEFWDIHSWQLGTGNQDTSNLTYHGYMFPSDLLPTLVSLFFTNIHPFFPVLHKPIFERGVDKGLHHRDTSFASVLLMVCALGSRYSSDRQVLEDSSGIEGFSDSDCRHNDCPKLRISVGWKWFRQIRLIRTKFEAKALLYEL</sequence>
<evidence type="ECO:0000313" key="3">
    <source>
        <dbReference type="EMBL" id="KAL0062251.1"/>
    </source>
</evidence>
<keyword evidence="1" id="KW-0539">Nucleus</keyword>
<dbReference type="InterPro" id="IPR050987">
    <property type="entry name" value="AtrR-like"/>
</dbReference>
<dbReference type="InterPro" id="IPR007219">
    <property type="entry name" value="XnlR_reg_dom"/>
</dbReference>
<dbReference type="PANTHER" id="PTHR46910">
    <property type="entry name" value="TRANSCRIPTION FACTOR PDR1"/>
    <property type="match status" value="1"/>
</dbReference>
<protein>
    <submittedName>
        <fullName evidence="3">Gypsy retrotransposon integrase-like protein 1</fullName>
    </submittedName>
</protein>
<evidence type="ECO:0000259" key="2">
    <source>
        <dbReference type="Pfam" id="PF04082"/>
    </source>
</evidence>
<organism evidence="3 4">
    <name type="scientific">Marasmius tenuissimus</name>
    <dbReference type="NCBI Taxonomy" id="585030"/>
    <lineage>
        <taxon>Eukaryota</taxon>
        <taxon>Fungi</taxon>
        <taxon>Dikarya</taxon>
        <taxon>Basidiomycota</taxon>
        <taxon>Agaricomycotina</taxon>
        <taxon>Agaricomycetes</taxon>
        <taxon>Agaricomycetidae</taxon>
        <taxon>Agaricales</taxon>
        <taxon>Marasmiineae</taxon>
        <taxon>Marasmiaceae</taxon>
        <taxon>Marasmius</taxon>
    </lineage>
</organism>
<evidence type="ECO:0000313" key="4">
    <source>
        <dbReference type="Proteomes" id="UP001437256"/>
    </source>
</evidence>
<evidence type="ECO:0000256" key="1">
    <source>
        <dbReference type="ARBA" id="ARBA00023242"/>
    </source>
</evidence>
<proteinExistence type="predicted"/>
<comment type="caution">
    <text evidence="3">The sequence shown here is derived from an EMBL/GenBank/DDBJ whole genome shotgun (WGS) entry which is preliminary data.</text>
</comment>
<dbReference type="PANTHER" id="PTHR46910:SF1">
    <property type="entry name" value="MISCELLANEOUS ZN(II)2CYS6 TRANSCRIPTION FACTOR (EUROFUNG)-RELATED"/>
    <property type="match status" value="1"/>
</dbReference>
<keyword evidence="4" id="KW-1185">Reference proteome</keyword>
<dbReference type="Pfam" id="PF04082">
    <property type="entry name" value="Fungal_trans"/>
    <property type="match status" value="1"/>
</dbReference>
<dbReference type="CDD" id="cd12148">
    <property type="entry name" value="fungal_TF_MHR"/>
    <property type="match status" value="1"/>
</dbReference>
<gene>
    <name evidence="3" type="primary">GIN1_37</name>
    <name evidence="3" type="ORF">AAF712_010881</name>
</gene>
<reference evidence="3 4" key="1">
    <citation type="submission" date="2024-05" db="EMBL/GenBank/DDBJ databases">
        <title>A draft genome resource for the thread blight pathogen Marasmius tenuissimus strain MS-2.</title>
        <authorList>
            <person name="Yulfo-Soto G.E."/>
            <person name="Baruah I.K."/>
            <person name="Amoako-Attah I."/>
            <person name="Bukari Y."/>
            <person name="Meinhardt L.W."/>
            <person name="Bailey B.A."/>
            <person name="Cohen S.P."/>
        </authorList>
    </citation>
    <scope>NUCLEOTIDE SEQUENCE [LARGE SCALE GENOMIC DNA]</scope>
    <source>
        <strain evidence="3 4">MS-2</strain>
    </source>
</reference>